<keyword evidence="4" id="KW-0472">Membrane</keyword>
<dbReference type="PROSITE" id="PS50885">
    <property type="entry name" value="HAMP"/>
    <property type="match status" value="1"/>
</dbReference>
<dbReference type="GO" id="GO:0007165">
    <property type="term" value="P:signal transduction"/>
    <property type="evidence" value="ECO:0007669"/>
    <property type="project" value="InterPro"/>
</dbReference>
<comment type="catalytic activity">
    <reaction evidence="3">
        <text>2 GTP = 3',3'-c-di-GMP + 2 diphosphate</text>
        <dbReference type="Rhea" id="RHEA:24898"/>
        <dbReference type="ChEBI" id="CHEBI:33019"/>
        <dbReference type="ChEBI" id="CHEBI:37565"/>
        <dbReference type="ChEBI" id="CHEBI:58805"/>
        <dbReference type="EC" id="2.7.7.65"/>
    </reaction>
</comment>
<evidence type="ECO:0000313" key="7">
    <source>
        <dbReference type="EMBL" id="SDK87227.1"/>
    </source>
</evidence>
<sequence>MTRILASLRYRFFLALGMVLLLALVALGIIAQQLVIPALIAKENEFAVAELDRARRAIDNELHHLSLINKDWATWDDSYIFMQNAQSGYLASNLDDALVFDDANLRVIIFLESDGTPYWITGLEPDEGAYTSCSGLSDDCSWAAPAVATLQKHIAEGIDEDTQAWLQAYPERSMVSVWPIVKSDGSGPARGWLAMIRIIDGDWLARLKEGTGIELALSAIETPGRLPNPTIERENSQTMIATRAIEAAPQGYHLEMQATLPRQSFKASIETFRFALYWTIGLLVVVVVVVLILLERMVLAPLRQFATFTQHLQKRGSNASDTPPALLARRDEIGMLAREFQHLIDYQQRRTSTLIELSQRDPLTGLANRRLFDEHLGNALDAARNGGWPVALLMVDIDNFKTYNDHYGHPAGDACLCSIAEAMRQQFTLHDQLAARTGGEEFSIILPATTREAGIKQAESLRGTIERLALPHAASPSGSVVTISIGLALSTPSHPRGADSLIRAADSALYRAKQAGRNRVGQDALNALPE</sequence>
<dbReference type="NCBIfam" id="TIGR00254">
    <property type="entry name" value="GGDEF"/>
    <property type="match status" value="1"/>
</dbReference>
<dbReference type="GO" id="GO:0052621">
    <property type="term" value="F:diguanylate cyclase activity"/>
    <property type="evidence" value="ECO:0007669"/>
    <property type="project" value="UniProtKB-EC"/>
</dbReference>
<dbReference type="InterPro" id="IPR050469">
    <property type="entry name" value="Diguanylate_Cyclase"/>
</dbReference>
<keyword evidence="8" id="KW-1185">Reference proteome</keyword>
<dbReference type="OrthoDB" id="9812260at2"/>
<dbReference type="AlphaFoldDB" id="A0A1G9FFW5"/>
<feature type="transmembrane region" description="Helical" evidence="4">
    <location>
        <begin position="274"/>
        <end position="294"/>
    </location>
</feature>
<comment type="cofactor">
    <cofactor evidence="1">
        <name>Mg(2+)</name>
        <dbReference type="ChEBI" id="CHEBI:18420"/>
    </cofactor>
</comment>
<evidence type="ECO:0000256" key="1">
    <source>
        <dbReference type="ARBA" id="ARBA00001946"/>
    </source>
</evidence>
<dbReference type="Gene3D" id="3.30.70.270">
    <property type="match status" value="1"/>
</dbReference>
<dbReference type="InterPro" id="IPR007892">
    <property type="entry name" value="CHASE4"/>
</dbReference>
<protein>
    <recommendedName>
        <fullName evidence="2">diguanylate cyclase</fullName>
        <ecNumber evidence="2">2.7.7.65</ecNumber>
    </recommendedName>
</protein>
<dbReference type="Proteomes" id="UP000198654">
    <property type="component" value="Unassembled WGS sequence"/>
</dbReference>
<evidence type="ECO:0000259" key="6">
    <source>
        <dbReference type="PROSITE" id="PS50887"/>
    </source>
</evidence>
<evidence type="ECO:0000256" key="2">
    <source>
        <dbReference type="ARBA" id="ARBA00012528"/>
    </source>
</evidence>
<dbReference type="InterPro" id="IPR043128">
    <property type="entry name" value="Rev_trsase/Diguanyl_cyclase"/>
</dbReference>
<proteinExistence type="predicted"/>
<evidence type="ECO:0000259" key="5">
    <source>
        <dbReference type="PROSITE" id="PS50885"/>
    </source>
</evidence>
<dbReference type="FunFam" id="3.30.70.270:FF:000001">
    <property type="entry name" value="Diguanylate cyclase domain protein"/>
    <property type="match status" value="1"/>
</dbReference>
<dbReference type="PROSITE" id="PS50887">
    <property type="entry name" value="GGDEF"/>
    <property type="match status" value="1"/>
</dbReference>
<gene>
    <name evidence="7" type="ORF">SAMN05661010_00372</name>
</gene>
<dbReference type="GO" id="GO:0005886">
    <property type="term" value="C:plasma membrane"/>
    <property type="evidence" value="ECO:0007669"/>
    <property type="project" value="TreeGrafter"/>
</dbReference>
<dbReference type="EC" id="2.7.7.65" evidence="2"/>
<dbReference type="SMART" id="SM00267">
    <property type="entry name" value="GGDEF"/>
    <property type="match status" value="1"/>
</dbReference>
<evidence type="ECO:0000256" key="3">
    <source>
        <dbReference type="ARBA" id="ARBA00034247"/>
    </source>
</evidence>
<dbReference type="InterPro" id="IPR029787">
    <property type="entry name" value="Nucleotide_cyclase"/>
</dbReference>
<dbReference type="GO" id="GO:1902201">
    <property type="term" value="P:negative regulation of bacterial-type flagellum-dependent cell motility"/>
    <property type="evidence" value="ECO:0007669"/>
    <property type="project" value="TreeGrafter"/>
</dbReference>
<dbReference type="SUPFAM" id="SSF55073">
    <property type="entry name" value="Nucleotide cyclase"/>
    <property type="match status" value="1"/>
</dbReference>
<dbReference type="PANTHER" id="PTHR45138">
    <property type="entry name" value="REGULATORY COMPONENTS OF SENSORY TRANSDUCTION SYSTEM"/>
    <property type="match status" value="1"/>
</dbReference>
<dbReference type="GO" id="GO:0043709">
    <property type="term" value="P:cell adhesion involved in single-species biofilm formation"/>
    <property type="evidence" value="ECO:0007669"/>
    <property type="project" value="TreeGrafter"/>
</dbReference>
<dbReference type="Gene3D" id="6.10.340.10">
    <property type="match status" value="1"/>
</dbReference>
<name>A0A1G9FFW5_9GAMM</name>
<dbReference type="Pfam" id="PF00990">
    <property type="entry name" value="GGDEF"/>
    <property type="match status" value="1"/>
</dbReference>
<accession>A0A1G9FFW5</accession>
<dbReference type="Pfam" id="PF05228">
    <property type="entry name" value="CHASE4"/>
    <property type="match status" value="1"/>
</dbReference>
<evidence type="ECO:0000256" key="4">
    <source>
        <dbReference type="SAM" id="Phobius"/>
    </source>
</evidence>
<dbReference type="EMBL" id="FNGI01000001">
    <property type="protein sequence ID" value="SDK87227.1"/>
    <property type="molecule type" value="Genomic_DNA"/>
</dbReference>
<keyword evidence="4" id="KW-0812">Transmembrane</keyword>
<dbReference type="RefSeq" id="WP_089724950.1">
    <property type="nucleotide sequence ID" value="NZ_FNGI01000001.1"/>
</dbReference>
<dbReference type="CDD" id="cd01949">
    <property type="entry name" value="GGDEF"/>
    <property type="match status" value="1"/>
</dbReference>
<feature type="domain" description="HAMP" evidence="5">
    <location>
        <begin position="296"/>
        <end position="352"/>
    </location>
</feature>
<organism evidence="7 8">
    <name type="scientific">Modicisalibacter muralis</name>
    <dbReference type="NCBI Taxonomy" id="119000"/>
    <lineage>
        <taxon>Bacteria</taxon>
        <taxon>Pseudomonadati</taxon>
        <taxon>Pseudomonadota</taxon>
        <taxon>Gammaproteobacteria</taxon>
        <taxon>Oceanospirillales</taxon>
        <taxon>Halomonadaceae</taxon>
        <taxon>Modicisalibacter</taxon>
    </lineage>
</organism>
<feature type="domain" description="GGDEF" evidence="6">
    <location>
        <begin position="388"/>
        <end position="525"/>
    </location>
</feature>
<reference evidence="7 8" key="1">
    <citation type="submission" date="2016-10" db="EMBL/GenBank/DDBJ databases">
        <authorList>
            <person name="de Groot N.N."/>
        </authorList>
    </citation>
    <scope>NUCLEOTIDE SEQUENCE [LARGE SCALE GENOMIC DNA]</scope>
    <source>
        <strain evidence="7 8">DSM 14789</strain>
    </source>
</reference>
<evidence type="ECO:0000313" key="8">
    <source>
        <dbReference type="Proteomes" id="UP000198654"/>
    </source>
</evidence>
<keyword evidence="4" id="KW-1133">Transmembrane helix</keyword>
<dbReference type="PANTHER" id="PTHR45138:SF9">
    <property type="entry name" value="DIGUANYLATE CYCLASE DGCM-RELATED"/>
    <property type="match status" value="1"/>
</dbReference>
<dbReference type="InterPro" id="IPR003660">
    <property type="entry name" value="HAMP_dom"/>
</dbReference>
<dbReference type="InterPro" id="IPR000160">
    <property type="entry name" value="GGDEF_dom"/>
</dbReference>
<dbReference type="STRING" id="119000.SAMN05661010_00372"/>